<dbReference type="SMART" id="SM00501">
    <property type="entry name" value="BRIGHT"/>
    <property type="match status" value="1"/>
</dbReference>
<comment type="caution">
    <text evidence="3">The sequence shown here is derived from an EMBL/GenBank/DDBJ whole genome shotgun (WGS) entry which is preliminary data.</text>
</comment>
<feature type="domain" description="ARID" evidence="2">
    <location>
        <begin position="48"/>
        <end position="143"/>
    </location>
</feature>
<dbReference type="PROSITE" id="PS51011">
    <property type="entry name" value="ARID"/>
    <property type="match status" value="1"/>
</dbReference>
<reference evidence="3" key="1">
    <citation type="submission" date="2023-07" db="EMBL/GenBank/DDBJ databases">
        <title>draft genome sequence of fig (Ficus carica).</title>
        <authorList>
            <person name="Takahashi T."/>
            <person name="Nishimura K."/>
        </authorList>
    </citation>
    <scope>NUCLEOTIDE SEQUENCE</scope>
</reference>
<keyword evidence="4" id="KW-1185">Reference proteome</keyword>
<feature type="region of interest" description="Disordered" evidence="1">
    <location>
        <begin position="205"/>
        <end position="246"/>
    </location>
</feature>
<organism evidence="3 4">
    <name type="scientific">Ficus carica</name>
    <name type="common">Common fig</name>
    <dbReference type="NCBI Taxonomy" id="3494"/>
    <lineage>
        <taxon>Eukaryota</taxon>
        <taxon>Viridiplantae</taxon>
        <taxon>Streptophyta</taxon>
        <taxon>Embryophyta</taxon>
        <taxon>Tracheophyta</taxon>
        <taxon>Spermatophyta</taxon>
        <taxon>Magnoliopsida</taxon>
        <taxon>eudicotyledons</taxon>
        <taxon>Gunneridae</taxon>
        <taxon>Pentapetalae</taxon>
        <taxon>rosids</taxon>
        <taxon>fabids</taxon>
        <taxon>Rosales</taxon>
        <taxon>Moraceae</taxon>
        <taxon>Ficeae</taxon>
        <taxon>Ficus</taxon>
    </lineage>
</organism>
<protein>
    <recommendedName>
        <fullName evidence="2">ARID domain-containing protein</fullName>
    </recommendedName>
</protein>
<accession>A0AA88CRH0</accession>
<dbReference type="EMBL" id="BTGU01000003">
    <property type="protein sequence ID" value="GMN32018.1"/>
    <property type="molecule type" value="Genomic_DNA"/>
</dbReference>
<feature type="compositionally biased region" description="Basic and acidic residues" evidence="1">
    <location>
        <begin position="235"/>
        <end position="246"/>
    </location>
</feature>
<dbReference type="Pfam" id="PF01388">
    <property type="entry name" value="ARID"/>
    <property type="match status" value="1"/>
</dbReference>
<dbReference type="PANTHER" id="PTHR46410">
    <property type="entry name" value="AT-RICH INTERACTIVE DOMAIN-CONTAINING PROTEIN 2"/>
    <property type="match status" value="1"/>
</dbReference>
<name>A0AA88CRH0_FICCA</name>
<evidence type="ECO:0000313" key="4">
    <source>
        <dbReference type="Proteomes" id="UP001187192"/>
    </source>
</evidence>
<dbReference type="InterPro" id="IPR001606">
    <property type="entry name" value="ARID_dom"/>
</dbReference>
<feature type="compositionally biased region" description="Acidic residues" evidence="1">
    <location>
        <begin position="212"/>
        <end position="225"/>
    </location>
</feature>
<proteinExistence type="predicted"/>
<evidence type="ECO:0000313" key="3">
    <source>
        <dbReference type="EMBL" id="GMN32018.1"/>
    </source>
</evidence>
<sequence>MAGWSTLTNGSTLDSRENVCVHPKNGLVFGGESGDDHETDESDVGVKFRLRTLFDEVMSLFIKAIGEKGMFRPVPAMLPCEKSVDLFYLFWVVREKGGYESVSKKKLWGFVAKKLGLGLGAGAMAAVKLVYFKYLSELEQWLNNRGKCGPCGNFGLLSLELETEFRDLFSDCRLVQIEKRKKLCSSDSKCSGSVKCNGDNADIEFGDKDRDDDADDDDDDDDDESDRLLVLNSSGDDKKEKDNKRKRESLSLSGLVKWLAERAKHSGDPSTGAIGGPSSKLKEHEEKELWAQAIRARDVLLLRRHVVSNNQESLLQAQSDLGCGIASLLMCW</sequence>
<evidence type="ECO:0000256" key="1">
    <source>
        <dbReference type="SAM" id="MobiDB-lite"/>
    </source>
</evidence>
<dbReference type="CDD" id="cd16100">
    <property type="entry name" value="ARID"/>
    <property type="match status" value="1"/>
</dbReference>
<dbReference type="InterPro" id="IPR036431">
    <property type="entry name" value="ARID_dom_sf"/>
</dbReference>
<gene>
    <name evidence="3" type="ORF">TIFTF001_003503</name>
</gene>
<dbReference type="PANTHER" id="PTHR46410:SF18">
    <property type="entry name" value="AT-RICH INTERACTIVE DOMAIN-CONTAINING PROTEIN 2"/>
    <property type="match status" value="1"/>
</dbReference>
<dbReference type="GO" id="GO:0003677">
    <property type="term" value="F:DNA binding"/>
    <property type="evidence" value="ECO:0007669"/>
    <property type="project" value="InterPro"/>
</dbReference>
<dbReference type="SUPFAM" id="SSF46774">
    <property type="entry name" value="ARID-like"/>
    <property type="match status" value="1"/>
</dbReference>
<dbReference type="Gramene" id="FCD_00004992-RA">
    <property type="protein sequence ID" value="FCD_00004992-RA:cds"/>
    <property type="gene ID" value="FCD_00004992"/>
</dbReference>
<dbReference type="AlphaFoldDB" id="A0AA88CRH0"/>
<dbReference type="Proteomes" id="UP001187192">
    <property type="component" value="Unassembled WGS sequence"/>
</dbReference>
<evidence type="ECO:0000259" key="2">
    <source>
        <dbReference type="PROSITE" id="PS51011"/>
    </source>
</evidence>
<dbReference type="Gene3D" id="1.10.150.60">
    <property type="entry name" value="ARID DNA-binding domain"/>
    <property type="match status" value="1"/>
</dbReference>
<dbReference type="SMART" id="SM01014">
    <property type="entry name" value="ARID"/>
    <property type="match status" value="1"/>
</dbReference>